<proteinExistence type="predicted"/>
<evidence type="ECO:0000313" key="1">
    <source>
        <dbReference type="EMBL" id="KAJ8113844.1"/>
    </source>
</evidence>
<keyword evidence="2" id="KW-1185">Reference proteome</keyword>
<dbReference type="Proteomes" id="UP001153331">
    <property type="component" value="Unassembled WGS sequence"/>
</dbReference>
<gene>
    <name evidence="1" type="ORF">OPT61_g4135</name>
</gene>
<evidence type="ECO:0000313" key="2">
    <source>
        <dbReference type="Proteomes" id="UP001153331"/>
    </source>
</evidence>
<comment type="caution">
    <text evidence="1">The sequence shown here is derived from an EMBL/GenBank/DDBJ whole genome shotgun (WGS) entry which is preliminary data.</text>
</comment>
<protein>
    <submittedName>
        <fullName evidence="1">Uncharacterized protein</fullName>
    </submittedName>
</protein>
<organism evidence="1 2">
    <name type="scientific">Boeremia exigua</name>
    <dbReference type="NCBI Taxonomy" id="749465"/>
    <lineage>
        <taxon>Eukaryota</taxon>
        <taxon>Fungi</taxon>
        <taxon>Dikarya</taxon>
        <taxon>Ascomycota</taxon>
        <taxon>Pezizomycotina</taxon>
        <taxon>Dothideomycetes</taxon>
        <taxon>Pleosporomycetidae</taxon>
        <taxon>Pleosporales</taxon>
        <taxon>Pleosporineae</taxon>
        <taxon>Didymellaceae</taxon>
        <taxon>Boeremia</taxon>
    </lineage>
</organism>
<accession>A0ACC2IFC2</accession>
<reference evidence="1" key="1">
    <citation type="submission" date="2022-11" db="EMBL/GenBank/DDBJ databases">
        <title>Genome Sequence of Boeremia exigua.</title>
        <authorList>
            <person name="Buettner E."/>
        </authorList>
    </citation>
    <scope>NUCLEOTIDE SEQUENCE</scope>
    <source>
        <strain evidence="1">CU02</strain>
    </source>
</reference>
<name>A0ACC2IFC2_9PLEO</name>
<dbReference type="EMBL" id="JAPHNI010000228">
    <property type="protein sequence ID" value="KAJ8113844.1"/>
    <property type="molecule type" value="Genomic_DNA"/>
</dbReference>
<sequence length="134" mass="14459">MAAHEPKKIQKEVAEEPEVAVGTDELYSIYTNKEKWLIVAMVALAGFYSPLPANIYFPAIPTIARAFQKASRRCSGAQSAIGMADVWSSLDVLASLSQQASDLLSVQQISSGFFCSCDAFNLEEAPARLLSGLV</sequence>